<dbReference type="SUPFAM" id="SSF51206">
    <property type="entry name" value="cAMP-binding domain-like"/>
    <property type="match status" value="1"/>
</dbReference>
<gene>
    <name evidence="2" type="ORF">D915_008021</name>
</gene>
<dbReference type="Gene3D" id="2.60.120.10">
    <property type="entry name" value="Jelly Rolls"/>
    <property type="match status" value="1"/>
</dbReference>
<feature type="region of interest" description="Disordered" evidence="1">
    <location>
        <begin position="119"/>
        <end position="144"/>
    </location>
</feature>
<dbReference type="AlphaFoldDB" id="A0A4E0R2F7"/>
<organism evidence="2 3">
    <name type="scientific">Fasciola hepatica</name>
    <name type="common">Liver fluke</name>
    <dbReference type="NCBI Taxonomy" id="6192"/>
    <lineage>
        <taxon>Eukaryota</taxon>
        <taxon>Metazoa</taxon>
        <taxon>Spiralia</taxon>
        <taxon>Lophotrochozoa</taxon>
        <taxon>Platyhelminthes</taxon>
        <taxon>Trematoda</taxon>
        <taxon>Digenea</taxon>
        <taxon>Plagiorchiida</taxon>
        <taxon>Echinostomata</taxon>
        <taxon>Echinostomatoidea</taxon>
        <taxon>Fasciolidae</taxon>
        <taxon>Fasciola</taxon>
    </lineage>
</organism>
<dbReference type="Proteomes" id="UP000230066">
    <property type="component" value="Unassembled WGS sequence"/>
</dbReference>
<proteinExistence type="predicted"/>
<dbReference type="GO" id="GO:0005886">
    <property type="term" value="C:plasma membrane"/>
    <property type="evidence" value="ECO:0007669"/>
    <property type="project" value="TreeGrafter"/>
</dbReference>
<feature type="compositionally biased region" description="Gly residues" evidence="1">
    <location>
        <begin position="432"/>
        <end position="441"/>
    </location>
</feature>
<feature type="compositionally biased region" description="Polar residues" evidence="1">
    <location>
        <begin position="456"/>
        <end position="466"/>
    </location>
</feature>
<dbReference type="GO" id="GO:0005249">
    <property type="term" value="F:voltage-gated potassium channel activity"/>
    <property type="evidence" value="ECO:0007669"/>
    <property type="project" value="TreeGrafter"/>
</dbReference>
<name>A0A4E0R2F7_FASHE</name>
<dbReference type="PANTHER" id="PTHR10217:SF637">
    <property type="entry name" value="EAG-LIKE K[+] CHANNEL, ISOFORM A"/>
    <property type="match status" value="1"/>
</dbReference>
<feature type="compositionally biased region" description="Polar residues" evidence="1">
    <location>
        <begin position="130"/>
        <end position="144"/>
    </location>
</feature>
<dbReference type="InterPro" id="IPR018490">
    <property type="entry name" value="cNMP-bd_dom_sf"/>
</dbReference>
<dbReference type="PANTHER" id="PTHR10217">
    <property type="entry name" value="VOLTAGE AND LIGAND GATED POTASSIUM CHANNEL"/>
    <property type="match status" value="1"/>
</dbReference>
<dbReference type="InterPro" id="IPR050818">
    <property type="entry name" value="KCNH_animal-type"/>
</dbReference>
<protein>
    <submittedName>
        <fullName evidence="2">Potassium voltage-gated channel subfamily H member 4</fullName>
    </submittedName>
</protein>
<sequence length="531" mass="58950">MEINLQRDILPLVLFKHSGKNDWFGIYKTPSGDFSQTVRSRCDVKSLTYCDLQSIDLAVLNEVLLQYPQFKSEFAEYLYEDLSFNIQEGAKFMDTDALLLVPVITLQLKKDNSSLCSVPPESRVFDETEAQPTQNDRQSTTNDLGNMEAGLLSLAVHSQHVSGVSSNEAIAVSHSSFSCASAANTSTGSFRDPASSSSSTSSSSSSSPSDTVRMRYYPRQSTVASGYQRKYDKGRATFSNLFTAFPSSRHKISKLSKLLAKKFDSMDGRKRISSSPVPSSYKANKSVSTRNEKRKRRDTVTVVPFTDQPISPEETHPSANNLCRKLTKPSLINEKDQMYEASQTIKYVQMNSAVHPGTDIRFIQHANKDQQSSRVKNNTVMAGQESVGDSDEATKIRSETPANMAFYIADLSEPMSSVDSHVTETSVLTGKSGSGTEGGENGWNSKCFKSTDDISETSTQGSKTPQFRRSIYSEECNSYPRLCTDSISLVLVQKQLQSVHDGMLRLERQISSMMQLIQSDRVVQPFYKELV</sequence>
<feature type="region of interest" description="Disordered" evidence="1">
    <location>
        <begin position="188"/>
        <end position="221"/>
    </location>
</feature>
<feature type="region of interest" description="Disordered" evidence="1">
    <location>
        <begin position="427"/>
        <end position="466"/>
    </location>
</feature>
<evidence type="ECO:0000256" key="1">
    <source>
        <dbReference type="SAM" id="MobiDB-lite"/>
    </source>
</evidence>
<comment type="caution">
    <text evidence="2">The sequence shown here is derived from an EMBL/GenBank/DDBJ whole genome shotgun (WGS) entry which is preliminary data.</text>
</comment>
<dbReference type="EMBL" id="JXXN02003555">
    <property type="protein sequence ID" value="THD21415.1"/>
    <property type="molecule type" value="Genomic_DNA"/>
</dbReference>
<feature type="region of interest" description="Disordered" evidence="1">
    <location>
        <begin position="268"/>
        <end position="298"/>
    </location>
</feature>
<accession>A0A4E0R2F7</accession>
<feature type="compositionally biased region" description="Polar residues" evidence="1">
    <location>
        <begin position="273"/>
        <end position="289"/>
    </location>
</feature>
<evidence type="ECO:0000313" key="3">
    <source>
        <dbReference type="Proteomes" id="UP000230066"/>
    </source>
</evidence>
<dbReference type="InterPro" id="IPR014710">
    <property type="entry name" value="RmlC-like_jellyroll"/>
</dbReference>
<evidence type="ECO:0000313" key="2">
    <source>
        <dbReference type="EMBL" id="THD21415.1"/>
    </source>
</evidence>
<feature type="compositionally biased region" description="Low complexity" evidence="1">
    <location>
        <begin position="195"/>
        <end position="209"/>
    </location>
</feature>
<keyword evidence="3" id="KW-1185">Reference proteome</keyword>
<reference evidence="2" key="1">
    <citation type="submission" date="2019-03" db="EMBL/GenBank/DDBJ databases">
        <title>Improved annotation for the trematode Fasciola hepatica.</title>
        <authorList>
            <person name="Choi Y.-J."/>
            <person name="Martin J."/>
            <person name="Mitreva M."/>
        </authorList>
    </citation>
    <scope>NUCLEOTIDE SEQUENCE [LARGE SCALE GENOMIC DNA]</scope>
</reference>
<dbReference type="GO" id="GO:0042391">
    <property type="term" value="P:regulation of membrane potential"/>
    <property type="evidence" value="ECO:0007669"/>
    <property type="project" value="TreeGrafter"/>
</dbReference>